<evidence type="ECO:0000256" key="1">
    <source>
        <dbReference type="ARBA" id="ARBA00004651"/>
    </source>
</evidence>
<dbReference type="Proteomes" id="UP000179266">
    <property type="component" value="Unassembled WGS sequence"/>
</dbReference>
<dbReference type="EMBL" id="MGDD01000199">
    <property type="protein sequence ID" value="OGL44938.1"/>
    <property type="molecule type" value="Genomic_DNA"/>
</dbReference>
<accession>A0A1F7RV40</accession>
<dbReference type="InterPro" id="IPR005171">
    <property type="entry name" value="Cyt_c_oxidase_su4_prok"/>
</dbReference>
<keyword evidence="2" id="KW-1003">Cell membrane</keyword>
<comment type="caution">
    <text evidence="7">The sequence shown here is derived from an EMBL/GenBank/DDBJ whole genome shotgun (WGS) entry which is preliminary data.</text>
</comment>
<evidence type="ECO:0000256" key="4">
    <source>
        <dbReference type="ARBA" id="ARBA00022989"/>
    </source>
</evidence>
<organism evidence="7 8">
    <name type="scientific">Candidatus Schekmanbacteria bacterium RBG_13_48_7</name>
    <dbReference type="NCBI Taxonomy" id="1817878"/>
    <lineage>
        <taxon>Bacteria</taxon>
        <taxon>Candidatus Schekmaniibacteriota</taxon>
    </lineage>
</organism>
<evidence type="ECO:0000256" key="3">
    <source>
        <dbReference type="ARBA" id="ARBA00022692"/>
    </source>
</evidence>
<evidence type="ECO:0000313" key="8">
    <source>
        <dbReference type="Proteomes" id="UP000179266"/>
    </source>
</evidence>
<protein>
    <submittedName>
        <fullName evidence="7">Cytochrome-c oxidase</fullName>
    </submittedName>
</protein>
<name>A0A1F7RV40_9BACT</name>
<keyword evidence="5 6" id="KW-0472">Membrane</keyword>
<feature type="transmembrane region" description="Helical" evidence="6">
    <location>
        <begin position="54"/>
        <end position="76"/>
    </location>
</feature>
<gene>
    <name evidence="7" type="ORF">A2161_06200</name>
</gene>
<feature type="non-terminal residue" evidence="7">
    <location>
        <position position="1"/>
    </location>
</feature>
<dbReference type="Pfam" id="PF03626">
    <property type="entry name" value="COX4_pro"/>
    <property type="match status" value="1"/>
</dbReference>
<reference evidence="7 8" key="1">
    <citation type="journal article" date="2016" name="Nat. Commun.">
        <title>Thousands of microbial genomes shed light on interconnected biogeochemical processes in an aquifer system.</title>
        <authorList>
            <person name="Anantharaman K."/>
            <person name="Brown C.T."/>
            <person name="Hug L.A."/>
            <person name="Sharon I."/>
            <person name="Castelle C.J."/>
            <person name="Probst A.J."/>
            <person name="Thomas B.C."/>
            <person name="Singh A."/>
            <person name="Wilkins M.J."/>
            <person name="Karaoz U."/>
            <person name="Brodie E.L."/>
            <person name="Williams K.H."/>
            <person name="Hubbard S.S."/>
            <person name="Banfield J.F."/>
        </authorList>
    </citation>
    <scope>NUCLEOTIDE SEQUENCE [LARGE SCALE GENOMIC DNA]</scope>
</reference>
<dbReference type="GO" id="GO:0005886">
    <property type="term" value="C:plasma membrane"/>
    <property type="evidence" value="ECO:0007669"/>
    <property type="project" value="UniProtKB-SubCell"/>
</dbReference>
<evidence type="ECO:0000313" key="7">
    <source>
        <dbReference type="EMBL" id="OGL44938.1"/>
    </source>
</evidence>
<evidence type="ECO:0000256" key="5">
    <source>
        <dbReference type="ARBA" id="ARBA00023136"/>
    </source>
</evidence>
<dbReference type="AlphaFoldDB" id="A0A1F7RV40"/>
<feature type="transmembrane region" description="Helical" evidence="6">
    <location>
        <begin position="20"/>
        <end position="42"/>
    </location>
</feature>
<dbReference type="NCBIfam" id="TIGR02229">
    <property type="entry name" value="caa3_sub_IV"/>
    <property type="match status" value="1"/>
</dbReference>
<dbReference type="InterPro" id="IPR011743">
    <property type="entry name" value="Caa3_sub_IV"/>
</dbReference>
<comment type="subcellular location">
    <subcellularLocation>
        <location evidence="1">Cell membrane</location>
        <topology evidence="1">Multi-pass membrane protein</topology>
    </subcellularLocation>
</comment>
<evidence type="ECO:0000256" key="6">
    <source>
        <dbReference type="SAM" id="Phobius"/>
    </source>
</evidence>
<evidence type="ECO:0000256" key="2">
    <source>
        <dbReference type="ARBA" id="ARBA00022475"/>
    </source>
</evidence>
<keyword evidence="3 6" id="KW-0812">Transmembrane</keyword>
<keyword evidence="4 6" id="KW-1133">Transmembrane helix</keyword>
<proteinExistence type="predicted"/>
<sequence>WLGLIICTGLTVVVAGLDLGGFSILTVLLIASFKCSMVLYIFMHLKYESNLIRLIFIIAVIALAIFIGLTFTDISFRQV</sequence>